<dbReference type="Proteomes" id="UP001596481">
    <property type="component" value="Unassembled WGS sequence"/>
</dbReference>
<accession>A0ABD5ZEY8</accession>
<organism evidence="1 2">
    <name type="scientific">Haloferax namakaokahaiae</name>
    <dbReference type="NCBI Taxonomy" id="1748331"/>
    <lineage>
        <taxon>Archaea</taxon>
        <taxon>Methanobacteriati</taxon>
        <taxon>Methanobacteriota</taxon>
        <taxon>Stenosarchaea group</taxon>
        <taxon>Halobacteria</taxon>
        <taxon>Halobacteriales</taxon>
        <taxon>Haloferacaceae</taxon>
        <taxon>Haloferax</taxon>
    </lineage>
</organism>
<proteinExistence type="predicted"/>
<comment type="caution">
    <text evidence="1">The sequence shown here is derived from an EMBL/GenBank/DDBJ whole genome shotgun (WGS) entry which is preliminary data.</text>
</comment>
<evidence type="ECO:0000313" key="2">
    <source>
        <dbReference type="Proteomes" id="UP001596481"/>
    </source>
</evidence>
<dbReference type="AlphaFoldDB" id="A0ABD5ZEY8"/>
<name>A0ABD5ZEY8_9EURY</name>
<protein>
    <submittedName>
        <fullName evidence="1">Uncharacterized protein</fullName>
    </submittedName>
</protein>
<dbReference type="RefSeq" id="WP_390223012.1">
    <property type="nucleotide sequence ID" value="NZ_JBHTAA010000005.1"/>
</dbReference>
<evidence type="ECO:0000313" key="1">
    <source>
        <dbReference type="EMBL" id="MFC7203674.1"/>
    </source>
</evidence>
<sequence>MKVVKEHPGDVAAVVLTGDGRAEYRRLRYLAEHYDENQHLFFPQRPDRNLSIVGRQRETPNNQTRGFDALNALKIFKAKYGLHHFLFLTDREHVKNSPQEDLNNKLEEISTRGEYTTSRLEQAAFSSSVKVGSKELTVLSAIIGDQFECMEDGLAALLKHQWGNEVTAESRKELKSNVMQVLSGGTEKTLIEDASRYNLKRSFPNLDCVLTTFE</sequence>
<keyword evidence="2" id="KW-1185">Reference proteome</keyword>
<dbReference type="EMBL" id="JBHTAA010000005">
    <property type="protein sequence ID" value="MFC7203674.1"/>
    <property type="molecule type" value="Genomic_DNA"/>
</dbReference>
<reference evidence="1 2" key="1">
    <citation type="journal article" date="2019" name="Int. J. Syst. Evol. Microbiol.">
        <title>The Global Catalogue of Microorganisms (GCM) 10K type strain sequencing project: providing services to taxonomists for standard genome sequencing and annotation.</title>
        <authorList>
            <consortium name="The Broad Institute Genomics Platform"/>
            <consortium name="The Broad Institute Genome Sequencing Center for Infectious Disease"/>
            <person name="Wu L."/>
            <person name="Ma J."/>
        </authorList>
    </citation>
    <scope>NUCLEOTIDE SEQUENCE [LARGE SCALE GENOMIC DNA]</scope>
    <source>
        <strain evidence="1 2">DSM 29988</strain>
    </source>
</reference>
<gene>
    <name evidence="1" type="ORF">ACFQJC_09120</name>
</gene>